<feature type="region of interest" description="Disordered" evidence="6">
    <location>
        <begin position="1284"/>
        <end position="1356"/>
    </location>
</feature>
<sequence>MSQSRDFRSEEHALAHSTAHGSAEEQHAIETPGNRLSDAQNLEAQQSWAREPMNIERNASANARNDLGTGEPDQTNDDSRIRGGHGVSAHDQTTGGGPAAAAAGAVARQHASASPRDMRDNDPADDEQATLGEPDAEDGRTSSERVQRTHNSAQRRRLNQACLLCRRKKIRCDSAHPSCTNCQRRGIHCIYPEVRKRGRPPRMYTFADFAVPGQPLPPELRGLANVHASAMLSAPAAPGSTPAQGSTAASDTNGMAAARDGSPVLPPLSVAMGRSIGDPMMAPPPPLGVDQAVLSLFESVTPGFPVVHRQTLVQHIRDRSLALPLWLAIHALSAHFGPNAAQRPRAVHAEKAHAMLVSRVGSRPPWARGGAAKDMCRRELIELLQALVLLSIYYAGSEDFELATETHAAAVRVAQRMGVHLIDDCTVLQDASAIFNPAAAQRQRRRARSKASSATNDMDADIYHSVRSAGNPAAADLRQDWIELETLRRLWWSMFVLDRMFNLCAGCPRMLHASSFRVRLPCNDLEWDAMHAQPTTASPPTPAAPSSSQPSGLMVRTFREAVMHTSLSEQAAGEIAATPSADPNAYRHVAALAGLIDSMVDLGDDIRALASAPVLEGAEIWNQLRAELDSSTHTGGYRTPSGHSVYSRYGPVPHASSTSADRRDVSGPGTKLTAASIWLGSRESRGHFVRSARGGWHCPSVASVWPPDWRSRMRVLRERTAALESQFTEWYSSMPIAQLARKPYIYAQLPLQDRVTYFHHQIVYYSCVIQLQSLIIMVQGLLLPDAINDEIAQPEYLAPQSSGASAGIGPSALTNMLWRTLMGVGKLASDGTEQRGLGVTGDSSGEPHYAPRRRHFGMHSAWSAHRPFSTPGEAFGADDTNYDGSAGEGYASPTPLDEGGNSPEVIREELQRMVHAAWRRCTDAAMAMSAAVRRTAEVRRVSSANPNTPYYDPTFRPQVLPPYRADPSQDHSKPTHYADSSSISSASSRFEQAPLAGEMRASPLQPPLQVSAANQTPLNSSHRPLMGRRESGPAGYPHYQPLHRQQPARSQHIGLSAGSSQNTLADLAGPPMPAVDDATFCTRFNMFTSSAVHIGACIHLYNLALVPRWEESVRCQSDAVAKANEMRRLHVGGAGQALDPTENAMAVCTPNNADPGMLPDTQDIGSLPPQLPPPPCTQEQAREGVRPLLKTLENMSSYWQVSAYINRIHSMWRDIEDKDQLPVQAMSLSPRRPSAHALAPAPHPVAMPASPISLAAQGRGLRGHARQFSSPHSHAQSYMPQYGYASMSHEPPLHSAYHQPPPPPPPPPQEQYPVLRAPNSVSLGHQIPDAGQPPPPPHPSYQHTTMPPPLHPPPRP</sequence>
<keyword evidence="2" id="KW-0479">Metal-binding</keyword>
<dbReference type="PANTHER" id="PTHR47338:SF5">
    <property type="entry name" value="ZN(II)2CYS6 TRANSCRIPTION FACTOR (EUROFUNG)"/>
    <property type="match status" value="1"/>
</dbReference>
<evidence type="ECO:0000256" key="6">
    <source>
        <dbReference type="SAM" id="MobiDB-lite"/>
    </source>
</evidence>
<keyword evidence="5" id="KW-0539">Nucleus</keyword>
<comment type="subcellular location">
    <subcellularLocation>
        <location evidence="1">Nucleus</location>
    </subcellularLocation>
</comment>
<evidence type="ECO:0000256" key="4">
    <source>
        <dbReference type="ARBA" id="ARBA00023163"/>
    </source>
</evidence>
<feature type="region of interest" description="Disordered" evidence="6">
    <location>
        <begin position="632"/>
        <end position="668"/>
    </location>
</feature>
<dbReference type="Pfam" id="PF04082">
    <property type="entry name" value="Fungal_trans"/>
    <property type="match status" value="1"/>
</dbReference>
<dbReference type="SMART" id="SM00066">
    <property type="entry name" value="GAL4"/>
    <property type="match status" value="1"/>
</dbReference>
<feature type="region of interest" description="Disordered" evidence="6">
    <location>
        <begin position="1"/>
        <end position="156"/>
    </location>
</feature>
<feature type="compositionally biased region" description="Polar residues" evidence="6">
    <location>
        <begin position="1012"/>
        <end position="1022"/>
    </location>
</feature>
<proteinExistence type="predicted"/>
<feature type="region of interest" description="Disordered" evidence="6">
    <location>
        <begin position="1012"/>
        <end position="1034"/>
    </location>
</feature>
<feature type="region of interest" description="Disordered" evidence="6">
    <location>
        <begin position="832"/>
        <end position="852"/>
    </location>
</feature>
<accession>A0A9W8LTS1</accession>
<feature type="compositionally biased region" description="Basic and acidic residues" evidence="6">
    <location>
        <begin position="137"/>
        <end position="147"/>
    </location>
</feature>
<dbReference type="Pfam" id="PF00172">
    <property type="entry name" value="Zn_clus"/>
    <property type="match status" value="1"/>
</dbReference>
<feature type="region of interest" description="Disordered" evidence="6">
    <location>
        <begin position="1258"/>
        <end position="1277"/>
    </location>
</feature>
<dbReference type="GO" id="GO:0000981">
    <property type="term" value="F:DNA-binding transcription factor activity, RNA polymerase II-specific"/>
    <property type="evidence" value="ECO:0007669"/>
    <property type="project" value="InterPro"/>
</dbReference>
<keyword evidence="9" id="KW-1185">Reference proteome</keyword>
<dbReference type="GO" id="GO:0003677">
    <property type="term" value="F:DNA binding"/>
    <property type="evidence" value="ECO:0007669"/>
    <property type="project" value="InterPro"/>
</dbReference>
<feature type="domain" description="Zn(2)-C6 fungal-type" evidence="7">
    <location>
        <begin position="161"/>
        <end position="191"/>
    </location>
</feature>
<keyword evidence="3" id="KW-0805">Transcription regulation</keyword>
<reference evidence="8" key="1">
    <citation type="submission" date="2022-07" db="EMBL/GenBank/DDBJ databases">
        <title>Phylogenomic reconstructions and comparative analyses of Kickxellomycotina fungi.</title>
        <authorList>
            <person name="Reynolds N.K."/>
            <person name="Stajich J.E."/>
            <person name="Barry K."/>
            <person name="Grigoriev I.V."/>
            <person name="Crous P."/>
            <person name="Smith M.E."/>
        </authorList>
    </citation>
    <scope>NUCLEOTIDE SEQUENCE</scope>
    <source>
        <strain evidence="8">NRRL 1565</strain>
    </source>
</reference>
<dbReference type="GO" id="GO:0008270">
    <property type="term" value="F:zinc ion binding"/>
    <property type="evidence" value="ECO:0007669"/>
    <property type="project" value="InterPro"/>
</dbReference>
<dbReference type="OrthoDB" id="39175at2759"/>
<feature type="compositionally biased region" description="Low complexity" evidence="6">
    <location>
        <begin position="99"/>
        <end position="113"/>
    </location>
</feature>
<feature type="region of interest" description="Disordered" evidence="6">
    <location>
        <begin position="532"/>
        <end position="551"/>
    </location>
</feature>
<evidence type="ECO:0000256" key="1">
    <source>
        <dbReference type="ARBA" id="ARBA00004123"/>
    </source>
</evidence>
<feature type="compositionally biased region" description="Pro residues" evidence="6">
    <location>
        <begin position="1346"/>
        <end position="1356"/>
    </location>
</feature>
<feature type="region of interest" description="Disordered" evidence="6">
    <location>
        <begin position="936"/>
        <end position="995"/>
    </location>
</feature>
<dbReference type="PROSITE" id="PS00463">
    <property type="entry name" value="ZN2_CY6_FUNGAL_1"/>
    <property type="match status" value="1"/>
</dbReference>
<dbReference type="CDD" id="cd12148">
    <property type="entry name" value="fungal_TF_MHR"/>
    <property type="match status" value="1"/>
</dbReference>
<evidence type="ECO:0000256" key="2">
    <source>
        <dbReference type="ARBA" id="ARBA00022723"/>
    </source>
</evidence>
<dbReference type="CDD" id="cd00067">
    <property type="entry name" value="GAL4"/>
    <property type="match status" value="1"/>
</dbReference>
<evidence type="ECO:0000259" key="7">
    <source>
        <dbReference type="PROSITE" id="PS50048"/>
    </source>
</evidence>
<dbReference type="InterPro" id="IPR036864">
    <property type="entry name" value="Zn2-C6_fun-type_DNA-bd_sf"/>
</dbReference>
<evidence type="ECO:0000313" key="8">
    <source>
        <dbReference type="EMBL" id="KAJ2802142.1"/>
    </source>
</evidence>
<feature type="compositionally biased region" description="Polar residues" evidence="6">
    <location>
        <begin position="1267"/>
        <end position="1277"/>
    </location>
</feature>
<keyword evidence="4" id="KW-0804">Transcription</keyword>
<dbReference type="InterPro" id="IPR007219">
    <property type="entry name" value="XnlR_reg_dom"/>
</dbReference>
<dbReference type="PROSITE" id="PS50048">
    <property type="entry name" value="ZN2_CY6_FUNGAL_2"/>
    <property type="match status" value="1"/>
</dbReference>
<name>A0A9W8LTS1_9FUNG</name>
<dbReference type="PANTHER" id="PTHR47338">
    <property type="entry name" value="ZN(II)2CYS6 TRANSCRIPTION FACTOR (EUROFUNG)-RELATED"/>
    <property type="match status" value="1"/>
</dbReference>
<dbReference type="GO" id="GO:0006351">
    <property type="term" value="P:DNA-templated transcription"/>
    <property type="evidence" value="ECO:0007669"/>
    <property type="project" value="InterPro"/>
</dbReference>
<dbReference type="GO" id="GO:0005634">
    <property type="term" value="C:nucleus"/>
    <property type="evidence" value="ECO:0007669"/>
    <property type="project" value="UniProtKB-SubCell"/>
</dbReference>
<feature type="compositionally biased region" description="Polar residues" evidence="6">
    <location>
        <begin position="241"/>
        <end position="253"/>
    </location>
</feature>
<protein>
    <recommendedName>
        <fullName evidence="7">Zn(2)-C6 fungal-type domain-containing protein</fullName>
    </recommendedName>
</protein>
<dbReference type="EMBL" id="JANBUO010000702">
    <property type="protein sequence ID" value="KAJ2802142.1"/>
    <property type="molecule type" value="Genomic_DNA"/>
</dbReference>
<gene>
    <name evidence="8" type="ORF">H4R20_003396</name>
</gene>
<dbReference type="Proteomes" id="UP001140094">
    <property type="component" value="Unassembled WGS sequence"/>
</dbReference>
<dbReference type="SUPFAM" id="SSF57701">
    <property type="entry name" value="Zn2/Cys6 DNA-binding domain"/>
    <property type="match status" value="1"/>
</dbReference>
<organism evidence="8 9">
    <name type="scientific">Coemansia guatemalensis</name>
    <dbReference type="NCBI Taxonomy" id="2761395"/>
    <lineage>
        <taxon>Eukaryota</taxon>
        <taxon>Fungi</taxon>
        <taxon>Fungi incertae sedis</taxon>
        <taxon>Zoopagomycota</taxon>
        <taxon>Kickxellomycotina</taxon>
        <taxon>Kickxellomycetes</taxon>
        <taxon>Kickxellales</taxon>
        <taxon>Kickxellaceae</taxon>
        <taxon>Coemansia</taxon>
    </lineage>
</organism>
<comment type="caution">
    <text evidence="8">The sequence shown here is derived from an EMBL/GenBank/DDBJ whole genome shotgun (WGS) entry which is preliminary data.</text>
</comment>
<dbReference type="InterPro" id="IPR001138">
    <property type="entry name" value="Zn2Cys6_DnaBD"/>
</dbReference>
<feature type="compositionally biased region" description="Polar residues" evidence="6">
    <location>
        <begin position="37"/>
        <end position="48"/>
    </location>
</feature>
<feature type="compositionally biased region" description="Pro residues" evidence="6">
    <location>
        <begin position="1299"/>
        <end position="1310"/>
    </location>
</feature>
<evidence type="ECO:0000256" key="3">
    <source>
        <dbReference type="ARBA" id="ARBA00023015"/>
    </source>
</evidence>
<evidence type="ECO:0000256" key="5">
    <source>
        <dbReference type="ARBA" id="ARBA00023242"/>
    </source>
</evidence>
<dbReference type="SMART" id="SM00906">
    <property type="entry name" value="Fungal_trans"/>
    <property type="match status" value="1"/>
</dbReference>
<feature type="compositionally biased region" description="Basic and acidic residues" evidence="6">
    <location>
        <begin position="1"/>
        <end position="14"/>
    </location>
</feature>
<dbReference type="InterPro" id="IPR050815">
    <property type="entry name" value="TF_fung"/>
</dbReference>
<evidence type="ECO:0000313" key="9">
    <source>
        <dbReference type="Proteomes" id="UP001140094"/>
    </source>
</evidence>
<feature type="region of interest" description="Disordered" evidence="6">
    <location>
        <begin position="235"/>
        <end position="255"/>
    </location>
</feature>
<feature type="region of interest" description="Disordered" evidence="6">
    <location>
        <begin position="870"/>
        <end position="902"/>
    </location>
</feature>
<dbReference type="Gene3D" id="4.10.240.10">
    <property type="entry name" value="Zn(2)-C6 fungal-type DNA-binding domain"/>
    <property type="match status" value="1"/>
</dbReference>